<dbReference type="GO" id="GO:0006412">
    <property type="term" value="P:translation"/>
    <property type="evidence" value="ECO:0007669"/>
    <property type="project" value="TreeGrafter"/>
</dbReference>
<dbReference type="Proteomes" id="UP000317940">
    <property type="component" value="Unassembled WGS sequence"/>
</dbReference>
<dbReference type="PROSITE" id="PS50126">
    <property type="entry name" value="S1"/>
    <property type="match status" value="2"/>
</dbReference>
<dbReference type="InterPro" id="IPR003029">
    <property type="entry name" value="S1_domain"/>
</dbReference>
<dbReference type="OrthoDB" id="286090at2"/>
<feature type="domain" description="S1 motif" evidence="4">
    <location>
        <begin position="422"/>
        <end position="492"/>
    </location>
</feature>
<gene>
    <name evidence="5" type="ORF">FHX73_19191</name>
</gene>
<accession>A0A561S9L4</accession>
<keyword evidence="6" id="KW-1185">Reference proteome</keyword>
<dbReference type="EMBL" id="VIWT01000009">
    <property type="protein sequence ID" value="TWF71561.1"/>
    <property type="molecule type" value="Genomic_DNA"/>
</dbReference>
<name>A0A561S9L4_9ACTN</name>
<dbReference type="InterPro" id="IPR050437">
    <property type="entry name" value="Ribos_protein_bS1-like"/>
</dbReference>
<dbReference type="GO" id="GO:0003735">
    <property type="term" value="F:structural constituent of ribosome"/>
    <property type="evidence" value="ECO:0007669"/>
    <property type="project" value="TreeGrafter"/>
</dbReference>
<evidence type="ECO:0000313" key="5">
    <source>
        <dbReference type="EMBL" id="TWF71561.1"/>
    </source>
</evidence>
<dbReference type="SMART" id="SM00316">
    <property type="entry name" value="S1"/>
    <property type="match status" value="2"/>
</dbReference>
<evidence type="ECO:0000259" key="4">
    <source>
        <dbReference type="PROSITE" id="PS50126"/>
    </source>
</evidence>
<feature type="domain" description="S1 motif" evidence="4">
    <location>
        <begin position="338"/>
        <end position="407"/>
    </location>
</feature>
<organism evidence="5 6">
    <name type="scientific">Kitasatospora viridis</name>
    <dbReference type="NCBI Taxonomy" id="281105"/>
    <lineage>
        <taxon>Bacteria</taxon>
        <taxon>Bacillati</taxon>
        <taxon>Actinomycetota</taxon>
        <taxon>Actinomycetes</taxon>
        <taxon>Kitasatosporales</taxon>
        <taxon>Streptomycetaceae</taxon>
        <taxon>Kitasatospora</taxon>
    </lineage>
</organism>
<dbReference type="PANTHER" id="PTHR10724">
    <property type="entry name" value="30S RIBOSOMAL PROTEIN S1"/>
    <property type="match status" value="1"/>
</dbReference>
<comment type="similarity">
    <text evidence="1">Belongs to the bacterial ribosomal protein bS1 family.</text>
</comment>
<evidence type="ECO:0000256" key="3">
    <source>
        <dbReference type="ARBA" id="ARBA00023274"/>
    </source>
</evidence>
<evidence type="ECO:0000256" key="2">
    <source>
        <dbReference type="ARBA" id="ARBA00022980"/>
    </source>
</evidence>
<dbReference type="Gene3D" id="2.40.50.140">
    <property type="entry name" value="Nucleic acid-binding proteins"/>
    <property type="match status" value="2"/>
</dbReference>
<evidence type="ECO:0000313" key="6">
    <source>
        <dbReference type="Proteomes" id="UP000317940"/>
    </source>
</evidence>
<dbReference type="AlphaFoldDB" id="A0A561S9L4"/>
<protein>
    <submittedName>
        <fullName evidence="5">Small subunit ribosomal protein S1</fullName>
    </submittedName>
</protein>
<proteinExistence type="inferred from homology"/>
<reference evidence="5 6" key="1">
    <citation type="submission" date="2019-06" db="EMBL/GenBank/DDBJ databases">
        <title>Sequencing the genomes of 1000 actinobacteria strains.</title>
        <authorList>
            <person name="Klenk H.-P."/>
        </authorList>
    </citation>
    <scope>NUCLEOTIDE SEQUENCE [LARGE SCALE GENOMIC DNA]</scope>
    <source>
        <strain evidence="5 6">DSM 44826</strain>
    </source>
</reference>
<keyword evidence="3" id="KW-0687">Ribonucleoprotein</keyword>
<comment type="caution">
    <text evidence="5">The sequence shown here is derived from an EMBL/GenBank/DDBJ whole genome shotgun (WGS) entry which is preliminary data.</text>
</comment>
<dbReference type="GO" id="GO:0022627">
    <property type="term" value="C:cytosolic small ribosomal subunit"/>
    <property type="evidence" value="ECO:0007669"/>
    <property type="project" value="TreeGrafter"/>
</dbReference>
<dbReference type="PANTHER" id="PTHR10724:SF7">
    <property type="entry name" value="SMALL RIBOSOMAL SUBUNIT PROTEIN BS1C"/>
    <property type="match status" value="1"/>
</dbReference>
<dbReference type="Pfam" id="PF00575">
    <property type="entry name" value="S1"/>
    <property type="match status" value="1"/>
</dbReference>
<dbReference type="SUPFAM" id="SSF50249">
    <property type="entry name" value="Nucleic acid-binding proteins"/>
    <property type="match status" value="2"/>
</dbReference>
<keyword evidence="2 5" id="KW-0689">Ribosomal protein</keyword>
<dbReference type="RefSeq" id="WP_145911762.1">
    <property type="nucleotide sequence ID" value="NZ_BAAAMZ010000023.1"/>
</dbReference>
<dbReference type="InterPro" id="IPR012340">
    <property type="entry name" value="NA-bd_OB-fold"/>
</dbReference>
<sequence length="497" mass="53536">MLPYVHRITKYDPADRDERGVYVGALDSTSDHGPVEAAYLAAVAAFAEESGARRLAVREPQVAPGSVHFGLEPAVAGGGLAGLFPADLTGYHDGASVTLPVALELVRAMLRDNGAWCRLEAEDAFEVHVGWDQYVHVASAVPCAAAVARARALGLFPEPVDATGHELEPDEEAGRQRPADEEFWERVRWCVTEHRTLLLEESHVANASRWHRLADRAGIAAVRARLAPRARLALWPDLSADVAAVLAGLPEEGLLEFVWEDLDGRITSAVADEDGFAELADRIRDARAAAVLPVYVDERRPLFTGVLPDADGVLRARWRTDPCPGDRDWAFLKTLRRGQLVTGTVSRVADFGVTFVDIGGFTAMINIPELSWRPFRDPGEVVTVGQRITARILDVDLVRERVPLSLKAARPDPLRELAERVGQVVTGEVTGRVPAGLLVRIEDRPDGFTGLLPGTDGGVGVGVGGGVGVGDRLAVELVEVDPEARRITLAPARPSTG</sequence>
<dbReference type="GO" id="GO:0003729">
    <property type="term" value="F:mRNA binding"/>
    <property type="evidence" value="ECO:0007669"/>
    <property type="project" value="TreeGrafter"/>
</dbReference>
<evidence type="ECO:0000256" key="1">
    <source>
        <dbReference type="ARBA" id="ARBA00006767"/>
    </source>
</evidence>